<organism evidence="7 8">
    <name type="scientific">Pinctada imbricata</name>
    <name type="common">Atlantic pearl-oyster</name>
    <name type="synonym">Pinctada martensii</name>
    <dbReference type="NCBI Taxonomy" id="66713"/>
    <lineage>
        <taxon>Eukaryota</taxon>
        <taxon>Metazoa</taxon>
        <taxon>Spiralia</taxon>
        <taxon>Lophotrochozoa</taxon>
        <taxon>Mollusca</taxon>
        <taxon>Bivalvia</taxon>
        <taxon>Autobranchia</taxon>
        <taxon>Pteriomorphia</taxon>
        <taxon>Pterioida</taxon>
        <taxon>Pterioidea</taxon>
        <taxon>Pteriidae</taxon>
        <taxon>Pinctada</taxon>
    </lineage>
</organism>
<evidence type="ECO:0000313" key="8">
    <source>
        <dbReference type="Proteomes" id="UP001186944"/>
    </source>
</evidence>
<evidence type="ECO:0000256" key="1">
    <source>
        <dbReference type="ARBA" id="ARBA00004370"/>
    </source>
</evidence>
<comment type="similarity">
    <text evidence="2">Belongs to the CD225/Dispanin family.</text>
</comment>
<dbReference type="InterPro" id="IPR051423">
    <property type="entry name" value="CD225/Dispanin"/>
</dbReference>
<accession>A0AA88XS09</accession>
<dbReference type="Proteomes" id="UP001186944">
    <property type="component" value="Unassembled WGS sequence"/>
</dbReference>
<keyword evidence="8" id="KW-1185">Reference proteome</keyword>
<evidence type="ECO:0000256" key="3">
    <source>
        <dbReference type="ARBA" id="ARBA00022692"/>
    </source>
</evidence>
<dbReference type="PANTHER" id="PTHR14948">
    <property type="entry name" value="NG5"/>
    <property type="match status" value="1"/>
</dbReference>
<reference evidence="7" key="1">
    <citation type="submission" date="2019-08" db="EMBL/GenBank/DDBJ databases">
        <title>The improved chromosome-level genome for the pearl oyster Pinctada fucata martensii using PacBio sequencing and Hi-C.</title>
        <authorList>
            <person name="Zheng Z."/>
        </authorList>
    </citation>
    <scope>NUCLEOTIDE SEQUENCE</scope>
    <source>
        <strain evidence="7">ZZ-2019</strain>
        <tissue evidence="7">Adductor muscle</tissue>
    </source>
</reference>
<dbReference type="PANTHER" id="PTHR14948:SF18">
    <property type="entry name" value="PROLINE RICH TRANSMEMBRANE PROTEIN 1B"/>
    <property type="match status" value="1"/>
</dbReference>
<dbReference type="EMBL" id="VSWD01000012">
    <property type="protein sequence ID" value="KAK3086439.1"/>
    <property type="molecule type" value="Genomic_DNA"/>
</dbReference>
<evidence type="ECO:0000256" key="5">
    <source>
        <dbReference type="ARBA" id="ARBA00023136"/>
    </source>
</evidence>
<feature type="transmembrane region" description="Helical" evidence="6">
    <location>
        <begin position="25"/>
        <end position="47"/>
    </location>
</feature>
<dbReference type="GO" id="GO:0016020">
    <property type="term" value="C:membrane"/>
    <property type="evidence" value="ECO:0007669"/>
    <property type="project" value="UniProtKB-SubCell"/>
</dbReference>
<dbReference type="AlphaFoldDB" id="A0AA88XS09"/>
<keyword evidence="3 6" id="KW-0812">Transmembrane</keyword>
<gene>
    <name evidence="7" type="ORF">FSP39_018437</name>
</gene>
<evidence type="ECO:0000313" key="7">
    <source>
        <dbReference type="EMBL" id="KAK3086439.1"/>
    </source>
</evidence>
<protein>
    <submittedName>
        <fullName evidence="7">Uncharacterized protein</fullName>
    </submittedName>
</protein>
<evidence type="ECO:0000256" key="2">
    <source>
        <dbReference type="ARBA" id="ARBA00006843"/>
    </source>
</evidence>
<dbReference type="InterPro" id="IPR007593">
    <property type="entry name" value="CD225/Dispanin_fam"/>
</dbReference>
<evidence type="ECO:0000256" key="6">
    <source>
        <dbReference type="SAM" id="Phobius"/>
    </source>
</evidence>
<dbReference type="Pfam" id="PF04505">
    <property type="entry name" value="CD225"/>
    <property type="match status" value="1"/>
</dbReference>
<keyword evidence="4 6" id="KW-1133">Transmembrane helix</keyword>
<feature type="transmembrane region" description="Helical" evidence="6">
    <location>
        <begin position="70"/>
        <end position="93"/>
    </location>
</feature>
<sequence length="95" mass="10950">MYYMCTYTYTPNVAYIRRPPKDYKVVAILSALFCFLPLGIFSIYYSYKVNLYYSRGELTSANRSSERTRLLIQLTVITGCVLWFAGILALLYVGS</sequence>
<evidence type="ECO:0000256" key="4">
    <source>
        <dbReference type="ARBA" id="ARBA00022989"/>
    </source>
</evidence>
<comment type="subcellular location">
    <subcellularLocation>
        <location evidence="1">Membrane</location>
    </subcellularLocation>
</comment>
<name>A0AA88XS09_PINIB</name>
<keyword evidence="5 6" id="KW-0472">Membrane</keyword>
<comment type="caution">
    <text evidence="7">The sequence shown here is derived from an EMBL/GenBank/DDBJ whole genome shotgun (WGS) entry which is preliminary data.</text>
</comment>
<proteinExistence type="inferred from homology"/>